<evidence type="ECO:0000256" key="8">
    <source>
        <dbReference type="ARBA" id="ARBA00050547"/>
    </source>
</evidence>
<evidence type="ECO:0000256" key="12">
    <source>
        <dbReference type="PIRSR" id="PIRSR000193-1"/>
    </source>
</evidence>
<evidence type="ECO:0000256" key="4">
    <source>
        <dbReference type="ARBA" id="ARBA00022605"/>
    </source>
</evidence>
<keyword evidence="7 10" id="KW-0560">Oxidoreductase</keyword>
<evidence type="ECO:0000256" key="11">
    <source>
        <dbReference type="NCBIfam" id="TIGR00112"/>
    </source>
</evidence>
<comment type="catalytic activity">
    <reaction evidence="8 10">
        <text>L-proline + NAD(+) = (S)-1-pyrroline-5-carboxylate + NADH + 2 H(+)</text>
        <dbReference type="Rhea" id="RHEA:14105"/>
        <dbReference type="ChEBI" id="CHEBI:15378"/>
        <dbReference type="ChEBI" id="CHEBI:17388"/>
        <dbReference type="ChEBI" id="CHEBI:57540"/>
        <dbReference type="ChEBI" id="CHEBI:57945"/>
        <dbReference type="ChEBI" id="CHEBI:60039"/>
        <dbReference type="EC" id="1.5.1.2"/>
    </reaction>
</comment>
<evidence type="ECO:0000256" key="10">
    <source>
        <dbReference type="HAMAP-Rule" id="MF_01925"/>
    </source>
</evidence>
<evidence type="ECO:0000256" key="1">
    <source>
        <dbReference type="ARBA" id="ARBA00005205"/>
    </source>
</evidence>
<evidence type="ECO:0000259" key="15">
    <source>
        <dbReference type="Pfam" id="PF14748"/>
    </source>
</evidence>
<dbReference type="GO" id="GO:0004735">
    <property type="term" value="F:pyrroline-5-carboxylate reductase activity"/>
    <property type="evidence" value="ECO:0007669"/>
    <property type="project" value="UniProtKB-UniRule"/>
</dbReference>
<dbReference type="InterPro" id="IPR053790">
    <property type="entry name" value="P5CR-like_CS"/>
</dbReference>
<dbReference type="InterPro" id="IPR028939">
    <property type="entry name" value="P5C_Rdtase_cat_N"/>
</dbReference>
<dbReference type="Pfam" id="PF14748">
    <property type="entry name" value="P5CR_dimer"/>
    <property type="match status" value="1"/>
</dbReference>
<evidence type="ECO:0000256" key="7">
    <source>
        <dbReference type="ARBA" id="ARBA00023002"/>
    </source>
</evidence>
<dbReference type="UniPathway" id="UPA00098">
    <property type="reaction ID" value="UER00361"/>
</dbReference>
<gene>
    <name evidence="10" type="primary">proC</name>
    <name evidence="16" type="ORF">ENJ98_02690</name>
</gene>
<dbReference type="PIRSF" id="PIRSF000193">
    <property type="entry name" value="Pyrrol-5-carb_rd"/>
    <property type="match status" value="1"/>
</dbReference>
<evidence type="ECO:0000256" key="3">
    <source>
        <dbReference type="ARBA" id="ARBA00022490"/>
    </source>
</evidence>
<keyword evidence="6 10" id="KW-0521">NADP</keyword>
<dbReference type="GO" id="GO:0055129">
    <property type="term" value="P:L-proline biosynthetic process"/>
    <property type="evidence" value="ECO:0007669"/>
    <property type="project" value="UniProtKB-UniRule"/>
</dbReference>
<dbReference type="SUPFAM" id="SSF48179">
    <property type="entry name" value="6-phosphogluconate dehydrogenase C-terminal domain-like"/>
    <property type="match status" value="1"/>
</dbReference>
<protein>
    <recommendedName>
        <fullName evidence="10 11">Pyrroline-5-carboxylate reductase</fullName>
        <shortName evidence="10">P5C reductase</shortName>
        <shortName evidence="10">P5CR</shortName>
        <ecNumber evidence="10 11">1.5.1.2</ecNumber>
    </recommendedName>
    <alternativeName>
        <fullName evidence="10">PCA reductase</fullName>
    </alternativeName>
</protein>
<dbReference type="Pfam" id="PF03807">
    <property type="entry name" value="F420_oxidored"/>
    <property type="match status" value="1"/>
</dbReference>
<dbReference type="EC" id="1.5.1.2" evidence="10 11"/>
<evidence type="ECO:0000256" key="9">
    <source>
        <dbReference type="ARBA" id="ARBA00052690"/>
    </source>
</evidence>
<comment type="function">
    <text evidence="10">Catalyzes the reduction of 1-pyrroline-5-carboxylate (PCA) to L-proline.</text>
</comment>
<feature type="domain" description="Pyrroline-5-carboxylate reductase catalytic N-terminal" evidence="14">
    <location>
        <begin position="3"/>
        <end position="98"/>
    </location>
</feature>
<keyword evidence="5 10" id="KW-0641">Proline biosynthesis</keyword>
<dbReference type="InterPro" id="IPR029036">
    <property type="entry name" value="P5CR_dimer"/>
</dbReference>
<dbReference type="Gene3D" id="3.40.50.720">
    <property type="entry name" value="NAD(P)-binding Rossmann-like Domain"/>
    <property type="match status" value="1"/>
</dbReference>
<dbReference type="InterPro" id="IPR000304">
    <property type="entry name" value="Pyrroline-COOH_reductase"/>
</dbReference>
<feature type="binding site" evidence="12">
    <location>
        <begin position="68"/>
        <end position="71"/>
    </location>
    <ligand>
        <name>NADP(+)</name>
        <dbReference type="ChEBI" id="CHEBI:58349"/>
    </ligand>
</feature>
<feature type="domain" description="Pyrroline-5-carboxylate reductase dimerisation" evidence="15">
    <location>
        <begin position="162"/>
        <end position="266"/>
    </location>
</feature>
<evidence type="ECO:0000313" key="16">
    <source>
        <dbReference type="EMBL" id="HHH13120.1"/>
    </source>
</evidence>
<dbReference type="Gene3D" id="1.10.3730.10">
    <property type="entry name" value="ProC C-terminal domain-like"/>
    <property type="match status" value="1"/>
</dbReference>
<feature type="binding site" evidence="12">
    <location>
        <begin position="7"/>
        <end position="12"/>
    </location>
    <ligand>
        <name>NADP(+)</name>
        <dbReference type="ChEBI" id="CHEBI:58349"/>
    </ligand>
</feature>
<dbReference type="PANTHER" id="PTHR11645">
    <property type="entry name" value="PYRROLINE-5-CARBOXYLATE REDUCTASE"/>
    <property type="match status" value="1"/>
</dbReference>
<dbReference type="GO" id="GO:0005737">
    <property type="term" value="C:cytoplasm"/>
    <property type="evidence" value="ECO:0007669"/>
    <property type="project" value="UniProtKB-SubCell"/>
</dbReference>
<name>A0A7C5MZF9_9GAMM</name>
<evidence type="ECO:0000256" key="2">
    <source>
        <dbReference type="ARBA" id="ARBA00005525"/>
    </source>
</evidence>
<reference evidence="16" key="1">
    <citation type="journal article" date="2020" name="mSystems">
        <title>Genome- and Community-Level Interaction Insights into Carbon Utilization and Element Cycling Functions of Hydrothermarchaeota in Hydrothermal Sediment.</title>
        <authorList>
            <person name="Zhou Z."/>
            <person name="Liu Y."/>
            <person name="Xu W."/>
            <person name="Pan J."/>
            <person name="Luo Z.H."/>
            <person name="Li M."/>
        </authorList>
    </citation>
    <scope>NUCLEOTIDE SEQUENCE [LARGE SCALE GENOMIC DNA]</scope>
    <source>
        <strain evidence="16">HyVt-535</strain>
    </source>
</reference>
<dbReference type="SUPFAM" id="SSF51735">
    <property type="entry name" value="NAD(P)-binding Rossmann-fold domains"/>
    <property type="match status" value="1"/>
</dbReference>
<feature type="binding site" evidence="12">
    <location>
        <position position="55"/>
    </location>
    <ligand>
        <name>NADPH</name>
        <dbReference type="ChEBI" id="CHEBI:57783"/>
    </ligand>
</feature>
<dbReference type="AlphaFoldDB" id="A0A7C5MZF9"/>
<evidence type="ECO:0000256" key="5">
    <source>
        <dbReference type="ARBA" id="ARBA00022650"/>
    </source>
</evidence>
<dbReference type="FunFam" id="3.40.50.720:FF:000105">
    <property type="entry name" value="Pyrroline-5-carboxylate reductase"/>
    <property type="match status" value="1"/>
</dbReference>
<dbReference type="Proteomes" id="UP000886100">
    <property type="component" value="Unassembled WGS sequence"/>
</dbReference>
<dbReference type="NCBIfam" id="TIGR00112">
    <property type="entry name" value="proC"/>
    <property type="match status" value="1"/>
</dbReference>
<accession>A0A7C5MZF9</accession>
<keyword evidence="3 10" id="KW-0963">Cytoplasm</keyword>
<evidence type="ECO:0000256" key="6">
    <source>
        <dbReference type="ARBA" id="ARBA00022857"/>
    </source>
</evidence>
<dbReference type="InterPro" id="IPR036291">
    <property type="entry name" value="NAD(P)-bd_dom_sf"/>
</dbReference>
<dbReference type="PANTHER" id="PTHR11645:SF0">
    <property type="entry name" value="PYRROLINE-5-CARBOXYLATE REDUCTASE 3"/>
    <property type="match status" value="1"/>
</dbReference>
<dbReference type="FunFam" id="1.10.3730.10:FF:000001">
    <property type="entry name" value="Pyrroline-5-carboxylate reductase"/>
    <property type="match status" value="1"/>
</dbReference>
<evidence type="ECO:0000256" key="13">
    <source>
        <dbReference type="RuleBase" id="RU003903"/>
    </source>
</evidence>
<comment type="pathway">
    <text evidence="1 10 13">Amino-acid biosynthesis; L-proline biosynthesis; L-proline from L-glutamate 5-semialdehyde: step 1/1.</text>
</comment>
<dbReference type="InterPro" id="IPR008927">
    <property type="entry name" value="6-PGluconate_DH-like_C_sf"/>
</dbReference>
<dbReference type="EMBL" id="DROM01000167">
    <property type="protein sequence ID" value="HHH13120.1"/>
    <property type="molecule type" value="Genomic_DNA"/>
</dbReference>
<dbReference type="HAMAP" id="MF_01925">
    <property type="entry name" value="P5C_reductase"/>
    <property type="match status" value="1"/>
</dbReference>
<comment type="caution">
    <text evidence="16">The sequence shown here is derived from an EMBL/GenBank/DDBJ whole genome shotgun (WGS) entry which is preliminary data.</text>
</comment>
<evidence type="ECO:0000259" key="14">
    <source>
        <dbReference type="Pfam" id="PF03807"/>
    </source>
</evidence>
<organism evidence="16">
    <name type="scientific">Thiolapillus brandeum</name>
    <dbReference type="NCBI Taxonomy" id="1076588"/>
    <lineage>
        <taxon>Bacteria</taxon>
        <taxon>Pseudomonadati</taxon>
        <taxon>Pseudomonadota</taxon>
        <taxon>Gammaproteobacteria</taxon>
        <taxon>Chromatiales</taxon>
        <taxon>Sedimenticolaceae</taxon>
        <taxon>Thiolapillus</taxon>
    </lineage>
</organism>
<comment type="similarity">
    <text evidence="2 10 13">Belongs to the pyrroline-5-carboxylate reductase family.</text>
</comment>
<keyword evidence="4 10" id="KW-0028">Amino-acid biosynthesis</keyword>
<proteinExistence type="inferred from homology"/>
<sequence length="273" mass="29030">MKTIAFIGGGNMAGALIHGLVEDGTDPGRILVAEPDATRREQLAVRFGVRTTEDNTAAAQEAEILVLAVKPQVLPQVAKALAPALAQNRPLCISIAAGIRHAALQAWLGEGVPLVRAMPNTPAMLQSGATGLYAPPPLDEAQREAAEHVLRAVGVVIWVEEESLMDAVTAVSGSGPAYFFLFMEAMEQAAIELGLPAETARLLVRQTALGATRMALESELDLPTLRLGVTSPGGTTERAIHAFEEGGLRRLVHRALEAARDRSQELSRELERS</sequence>
<comment type="catalytic activity">
    <reaction evidence="9 10 13">
        <text>L-proline + NADP(+) = (S)-1-pyrroline-5-carboxylate + NADPH + 2 H(+)</text>
        <dbReference type="Rhea" id="RHEA:14109"/>
        <dbReference type="ChEBI" id="CHEBI:15378"/>
        <dbReference type="ChEBI" id="CHEBI:17388"/>
        <dbReference type="ChEBI" id="CHEBI:57783"/>
        <dbReference type="ChEBI" id="CHEBI:58349"/>
        <dbReference type="ChEBI" id="CHEBI:60039"/>
        <dbReference type="EC" id="1.5.1.2"/>
    </reaction>
</comment>
<dbReference type="PROSITE" id="PS00521">
    <property type="entry name" value="P5CR"/>
    <property type="match status" value="1"/>
</dbReference>
<comment type="subcellular location">
    <subcellularLocation>
        <location evidence="10">Cytoplasm</location>
    </subcellularLocation>
</comment>